<gene>
    <name evidence="2" type="ORF">SPIL2461_LOCUS1412</name>
</gene>
<dbReference type="InterPro" id="IPR011047">
    <property type="entry name" value="Quinoprotein_ADH-like_sf"/>
</dbReference>
<dbReference type="SUPFAM" id="SSF50998">
    <property type="entry name" value="Quinoprotein alcohol dehydrogenase-like"/>
    <property type="match status" value="2"/>
</dbReference>
<feature type="domain" description="Pyrrolo-quinoline quinone repeat" evidence="1">
    <location>
        <begin position="236"/>
        <end position="371"/>
    </location>
</feature>
<evidence type="ECO:0000259" key="1">
    <source>
        <dbReference type="Pfam" id="PF13360"/>
    </source>
</evidence>
<dbReference type="InterPro" id="IPR052091">
    <property type="entry name" value="Beta-ala_Activ/Resist"/>
</dbReference>
<dbReference type="Gene3D" id="2.130.10.10">
    <property type="entry name" value="YVTN repeat-like/Quinoprotein amine dehydrogenase"/>
    <property type="match status" value="3"/>
</dbReference>
<dbReference type="PANTHER" id="PTHR44394:SF1">
    <property type="entry name" value="BETA-ALANINE-ACTIVATING ENZYME"/>
    <property type="match status" value="1"/>
</dbReference>
<evidence type="ECO:0000313" key="3">
    <source>
        <dbReference type="Proteomes" id="UP000649617"/>
    </source>
</evidence>
<organism evidence="2 3">
    <name type="scientific">Symbiodinium pilosum</name>
    <name type="common">Dinoflagellate</name>
    <dbReference type="NCBI Taxonomy" id="2952"/>
    <lineage>
        <taxon>Eukaryota</taxon>
        <taxon>Sar</taxon>
        <taxon>Alveolata</taxon>
        <taxon>Dinophyceae</taxon>
        <taxon>Suessiales</taxon>
        <taxon>Symbiodiniaceae</taxon>
        <taxon>Symbiodinium</taxon>
    </lineage>
</organism>
<dbReference type="Pfam" id="PF13360">
    <property type="entry name" value="PQQ_2"/>
    <property type="match status" value="2"/>
</dbReference>
<dbReference type="Proteomes" id="UP000649617">
    <property type="component" value="Unassembled WGS sequence"/>
</dbReference>
<reference evidence="2" key="1">
    <citation type="submission" date="2021-02" db="EMBL/GenBank/DDBJ databases">
        <authorList>
            <person name="Dougan E. K."/>
            <person name="Rhodes N."/>
            <person name="Thang M."/>
            <person name="Chan C."/>
        </authorList>
    </citation>
    <scope>NUCLEOTIDE SEQUENCE</scope>
</reference>
<dbReference type="InterPro" id="IPR015943">
    <property type="entry name" value="WD40/YVTN_repeat-like_dom_sf"/>
</dbReference>
<sequence>MKLPSSLCSEAKRFKDLQQCVDAPPLLVLRTSEALGPQAWLLVGSHSTQLGCFIAETGVALWRTELSDRIEGGCACASIAGRLLVYAVCYDGRMHCLDLVSGSRRWSSSVSLPTDANTEIKSAPLVDSEAGIALTGTHGGTVAAFSACAGHLLWRLRLPGAIFATPLLMPARGEMSLGYLCLTRGQAIFKFFCGATSVSWLSHDVMSFDDFEEGVGPNCTVQVCNSQDFSQKPVQAWSVRLAAPIFAAPVFVEALTSLLVLSVEGLLALFTAGGDIVWSLSLDGQAFATPCVHEGQAFVGTHGGGVSAVRLVDGHLLWRCELSDVIYGSPFLLKPAQTRGWEDRCLLVATRSGVLHVLDAAHGSQLQQAQLEGEVFSSPVSWSSCGERPDTDVLQQHEVATVHIAVGCRDNHVYCFKLQDLQPASLDTEAASWATSTGSQCDAKEAPA</sequence>
<comment type="caution">
    <text evidence="2">The sequence shown here is derived from an EMBL/GenBank/DDBJ whole genome shotgun (WGS) entry which is preliminary data.</text>
</comment>
<dbReference type="OrthoDB" id="425865at2759"/>
<keyword evidence="3" id="KW-1185">Reference proteome</keyword>
<dbReference type="InterPro" id="IPR002372">
    <property type="entry name" value="PQQ_rpt_dom"/>
</dbReference>
<dbReference type="SMART" id="SM00564">
    <property type="entry name" value="PQQ"/>
    <property type="match status" value="4"/>
</dbReference>
<feature type="domain" description="Pyrrolo-quinoline quinone repeat" evidence="1">
    <location>
        <begin position="35"/>
        <end position="159"/>
    </location>
</feature>
<dbReference type="GO" id="GO:0043041">
    <property type="term" value="P:amino acid activation for nonribosomal peptide biosynthetic process"/>
    <property type="evidence" value="ECO:0007669"/>
    <property type="project" value="TreeGrafter"/>
</dbReference>
<dbReference type="PANTHER" id="PTHR44394">
    <property type="entry name" value="BETA-ALANINE-ACTIVATING ENZYME"/>
    <property type="match status" value="1"/>
</dbReference>
<name>A0A812J071_SYMPI</name>
<dbReference type="EMBL" id="CAJNIZ010001364">
    <property type="protein sequence ID" value="CAE7189452.1"/>
    <property type="molecule type" value="Genomic_DNA"/>
</dbReference>
<accession>A0A812J071</accession>
<protein>
    <recommendedName>
        <fullName evidence="1">Pyrrolo-quinoline quinone repeat domain-containing protein</fullName>
    </recommendedName>
</protein>
<dbReference type="InterPro" id="IPR018391">
    <property type="entry name" value="PQQ_b-propeller_rpt"/>
</dbReference>
<proteinExistence type="predicted"/>
<evidence type="ECO:0000313" key="2">
    <source>
        <dbReference type="EMBL" id="CAE7189452.1"/>
    </source>
</evidence>
<dbReference type="AlphaFoldDB" id="A0A812J071"/>